<dbReference type="EMBL" id="AFPZ01000020">
    <property type="protein sequence ID" value="EGQ27129.1"/>
    <property type="molecule type" value="Genomic_DNA"/>
</dbReference>
<accession>F9DPT6</accession>
<dbReference type="Proteomes" id="UP000005316">
    <property type="component" value="Unassembled WGS sequence"/>
</dbReference>
<protein>
    <submittedName>
        <fullName evidence="1">Uncharacterized protein</fullName>
    </submittedName>
</protein>
<reference evidence="1 2" key="1">
    <citation type="submission" date="2011-04" db="EMBL/GenBank/DDBJ databases">
        <authorList>
            <person name="Muzny D."/>
            <person name="Qin X."/>
            <person name="Deng J."/>
            <person name="Jiang H."/>
            <person name="Liu Y."/>
            <person name="Qu J."/>
            <person name="Song X.-Z."/>
            <person name="Zhang L."/>
            <person name="Thornton R."/>
            <person name="Coyle M."/>
            <person name="Francisco L."/>
            <person name="Jackson L."/>
            <person name="Javaid M."/>
            <person name="Korchina V."/>
            <person name="Kovar C."/>
            <person name="Mata R."/>
            <person name="Mathew T."/>
            <person name="Ngo R."/>
            <person name="Nguyen L."/>
            <person name="Nguyen N."/>
            <person name="Okwuonu G."/>
            <person name="Ongeri F."/>
            <person name="Pham C."/>
            <person name="Simmons D."/>
            <person name="Wilczek-Boney K."/>
            <person name="Hale W."/>
            <person name="Jakkamsetti A."/>
            <person name="Pham P."/>
            <person name="Ruth R."/>
            <person name="San Lucas F."/>
            <person name="Warren J."/>
            <person name="Zhang J."/>
            <person name="Zhao Z."/>
            <person name="Zhou C."/>
            <person name="Zhu D."/>
            <person name="Lee S."/>
            <person name="Bess C."/>
            <person name="Blankenburg K."/>
            <person name="Forbes L."/>
            <person name="Fu Q."/>
            <person name="Gubbala S."/>
            <person name="Hirani K."/>
            <person name="Jayaseelan J.C."/>
            <person name="Lara F."/>
            <person name="Munidasa M."/>
            <person name="Palculict T."/>
            <person name="Patil S."/>
            <person name="Pu L.-L."/>
            <person name="Saada N."/>
            <person name="Tang L."/>
            <person name="Weissenberger G."/>
            <person name="Zhu Y."/>
            <person name="Hemphill L."/>
            <person name="Shang Y."/>
            <person name="Youmans B."/>
            <person name="Ayvaz T."/>
            <person name="Ross M."/>
            <person name="Santibanez J."/>
            <person name="Aqrawi P."/>
            <person name="Gross S."/>
            <person name="Joshi V."/>
            <person name="Fowler G."/>
            <person name="Nazareth L."/>
            <person name="Reid J."/>
            <person name="Worley K."/>
            <person name="Petrosino J."/>
            <person name="Highlander S."/>
            <person name="Gibbs R."/>
        </authorList>
    </citation>
    <scope>NUCLEOTIDE SEQUENCE [LARGE SCALE GENOMIC DNA]</scope>
    <source>
        <strain evidence="1 2">2681</strain>
    </source>
</reference>
<organism evidence="1 2">
    <name type="scientific">Sporosarcina newyorkensis 2681</name>
    <dbReference type="NCBI Taxonomy" id="1027292"/>
    <lineage>
        <taxon>Bacteria</taxon>
        <taxon>Bacillati</taxon>
        <taxon>Bacillota</taxon>
        <taxon>Bacilli</taxon>
        <taxon>Bacillales</taxon>
        <taxon>Caryophanaceae</taxon>
        <taxon>Sporosarcina</taxon>
    </lineage>
</organism>
<evidence type="ECO:0000313" key="2">
    <source>
        <dbReference type="Proteomes" id="UP000005316"/>
    </source>
</evidence>
<evidence type="ECO:0000313" key="1">
    <source>
        <dbReference type="EMBL" id="EGQ27129.1"/>
    </source>
</evidence>
<sequence>MAPAMSQSGRTPVCLIAPPTACKAPAFSKWKLLGISFEHSTHYFFHTSEAATAGSAVAVRQLAVFASWLLAGGNPQTAKRRRCTTLYLVWTHNLVERRDNKKSNFTELTSAFAAGAFV</sequence>
<proteinExistence type="predicted"/>
<gene>
    <name evidence="1" type="ORF">HMPREF9372_0816</name>
</gene>
<comment type="caution">
    <text evidence="1">The sequence shown here is derived from an EMBL/GenBank/DDBJ whole genome shotgun (WGS) entry which is preliminary data.</text>
</comment>
<name>F9DPT6_9BACL</name>
<dbReference type="HOGENOM" id="CLU_2071662_0_0_9"/>
<dbReference type="AlphaFoldDB" id="F9DPT6"/>